<evidence type="ECO:0000313" key="3">
    <source>
        <dbReference type="Proteomes" id="UP001501147"/>
    </source>
</evidence>
<proteinExistence type="predicted"/>
<feature type="signal peptide" evidence="1">
    <location>
        <begin position="1"/>
        <end position="32"/>
    </location>
</feature>
<protein>
    <recommendedName>
        <fullName evidence="4">Lipoprotein</fullName>
    </recommendedName>
</protein>
<organism evidence="2 3">
    <name type="scientific">Streptomyces sanyensis</name>
    <dbReference type="NCBI Taxonomy" id="568869"/>
    <lineage>
        <taxon>Bacteria</taxon>
        <taxon>Bacillati</taxon>
        <taxon>Actinomycetota</taxon>
        <taxon>Actinomycetes</taxon>
        <taxon>Kitasatosporales</taxon>
        <taxon>Streptomycetaceae</taxon>
        <taxon>Streptomyces</taxon>
    </lineage>
</organism>
<dbReference type="Proteomes" id="UP001501147">
    <property type="component" value="Unassembled WGS sequence"/>
</dbReference>
<evidence type="ECO:0000313" key="2">
    <source>
        <dbReference type="EMBL" id="GAA4783819.1"/>
    </source>
</evidence>
<keyword evidence="3" id="KW-1185">Reference proteome</keyword>
<dbReference type="InterPro" id="IPR032710">
    <property type="entry name" value="NTF2-like_dom_sf"/>
</dbReference>
<keyword evidence="1" id="KW-0732">Signal</keyword>
<evidence type="ECO:0008006" key="4">
    <source>
        <dbReference type="Google" id="ProtNLM"/>
    </source>
</evidence>
<sequence>MAGQGRVRRAVIRGTAGLGLAALLLLPACSPAPSPLDPAAEGVQRTLDARAEAVLDRDRDGYLAVLAPGDRQLRTAQGEEFDRLAEVPVGTWEYRLAGVRHDGGRAVADAELRYRLDGYDSAPMTASRVLELTERGGRWLITADRPATGAAQQLWQQGGVRAVRGADSLVLGVGQDRERLRELAETADRAVPAVEDAWPEGWDGRVVVLVPASLEDMGRLLGGPSASYRGVAAVTTAETGAAAPADRVVVNPEAYALLGELGRQVVLTHETTHVATRADTSAATPLWLSEGLADWVAYRGSGRTDAQIAPALHRAVQAGRTPAALPEDGDFSFGGDADALARAYEGGRLACTLIAERWGEERLTAFYRTVGAAGHREGAVEHALRQELGTTLEAFTGQWRDHLRARLG</sequence>
<name>A0ABP9AP15_9ACTN</name>
<feature type="chain" id="PRO_5046493345" description="Lipoprotein" evidence="1">
    <location>
        <begin position="33"/>
        <end position="408"/>
    </location>
</feature>
<dbReference type="RefSeq" id="WP_345614586.1">
    <property type="nucleotide sequence ID" value="NZ_BAABJV010000010.1"/>
</dbReference>
<reference evidence="3" key="1">
    <citation type="journal article" date="2019" name="Int. J. Syst. Evol. Microbiol.">
        <title>The Global Catalogue of Microorganisms (GCM) 10K type strain sequencing project: providing services to taxonomists for standard genome sequencing and annotation.</title>
        <authorList>
            <consortium name="The Broad Institute Genomics Platform"/>
            <consortium name="The Broad Institute Genome Sequencing Center for Infectious Disease"/>
            <person name="Wu L."/>
            <person name="Ma J."/>
        </authorList>
    </citation>
    <scope>NUCLEOTIDE SEQUENCE [LARGE SCALE GENOMIC DNA]</scope>
    <source>
        <strain evidence="3">JCM 18324</strain>
    </source>
</reference>
<dbReference type="EMBL" id="BAABJV010000010">
    <property type="protein sequence ID" value="GAA4783819.1"/>
    <property type="molecule type" value="Genomic_DNA"/>
</dbReference>
<dbReference type="SUPFAM" id="SSF54427">
    <property type="entry name" value="NTF2-like"/>
    <property type="match status" value="1"/>
</dbReference>
<comment type="caution">
    <text evidence="2">The sequence shown here is derived from an EMBL/GenBank/DDBJ whole genome shotgun (WGS) entry which is preliminary data.</text>
</comment>
<accession>A0ABP9AP15</accession>
<evidence type="ECO:0000256" key="1">
    <source>
        <dbReference type="SAM" id="SignalP"/>
    </source>
</evidence>
<gene>
    <name evidence="2" type="ORF">GCM10023329_37760</name>
</gene>